<dbReference type="InterPro" id="IPR016181">
    <property type="entry name" value="Acyl_CoA_acyltransferase"/>
</dbReference>
<dbReference type="PROSITE" id="PS51186">
    <property type="entry name" value="GNAT"/>
    <property type="match status" value="1"/>
</dbReference>
<keyword evidence="3" id="KW-1185">Reference proteome</keyword>
<dbReference type="Gene3D" id="3.40.630.30">
    <property type="match status" value="1"/>
</dbReference>
<evidence type="ECO:0000313" key="3">
    <source>
        <dbReference type="Proteomes" id="UP000219465"/>
    </source>
</evidence>
<feature type="domain" description="N-acetyltransferase" evidence="1">
    <location>
        <begin position="1"/>
        <end position="178"/>
    </location>
</feature>
<sequence length="178" mass="19737">MNLVVCAVIADLWLLQENLFRPEPKLGETLSRDERNQHLKNEAEALIPPGLIALKDGDPVGWGQATPRTHVLRWNTARTLLRPLAWDNPEDPGLWAISCFFIQSRRRGQGLSHALVESAVSQARQGGARILEACPVEQTRHSGPVGLLAGSLRVFEKAGFETVAERLPRRPLMLEVLA</sequence>
<reference evidence="3" key="1">
    <citation type="submission" date="2017-08" db="EMBL/GenBank/DDBJ databases">
        <authorList>
            <person name="Varghese N."/>
            <person name="Submissions S."/>
        </authorList>
    </citation>
    <scope>NUCLEOTIDE SEQUENCE [LARGE SCALE GENOMIC DNA]</scope>
    <source>
        <strain evidence="3">KCTC 23107</strain>
    </source>
</reference>
<organism evidence="2 3">
    <name type="scientific">Hoeflea halophila</name>
    <dbReference type="NCBI Taxonomy" id="714899"/>
    <lineage>
        <taxon>Bacteria</taxon>
        <taxon>Pseudomonadati</taxon>
        <taxon>Pseudomonadota</taxon>
        <taxon>Alphaproteobacteria</taxon>
        <taxon>Hyphomicrobiales</taxon>
        <taxon>Rhizobiaceae</taxon>
        <taxon>Hoeflea</taxon>
    </lineage>
</organism>
<dbReference type="GO" id="GO:0016747">
    <property type="term" value="F:acyltransferase activity, transferring groups other than amino-acyl groups"/>
    <property type="evidence" value="ECO:0007669"/>
    <property type="project" value="InterPro"/>
</dbReference>
<dbReference type="Proteomes" id="UP000219465">
    <property type="component" value="Unassembled WGS sequence"/>
</dbReference>
<dbReference type="RefSeq" id="WP_179759028.1">
    <property type="nucleotide sequence ID" value="NZ_OCPC01000003.1"/>
</dbReference>
<protein>
    <submittedName>
        <fullName evidence="2">Acetyltransferase (GNAT) family protein</fullName>
    </submittedName>
</protein>
<dbReference type="CDD" id="cd04301">
    <property type="entry name" value="NAT_SF"/>
    <property type="match status" value="1"/>
</dbReference>
<keyword evidence="2" id="KW-0808">Transferase</keyword>
<dbReference type="EMBL" id="OCPC01000003">
    <property type="protein sequence ID" value="SOE17302.1"/>
    <property type="molecule type" value="Genomic_DNA"/>
</dbReference>
<dbReference type="SUPFAM" id="SSF55729">
    <property type="entry name" value="Acyl-CoA N-acyltransferases (Nat)"/>
    <property type="match status" value="1"/>
</dbReference>
<name>A0A286IB55_9HYPH</name>
<gene>
    <name evidence="2" type="ORF">SAMN05877838_2200</name>
</gene>
<proteinExistence type="predicted"/>
<accession>A0A286IB55</accession>
<dbReference type="InterPro" id="IPR000182">
    <property type="entry name" value="GNAT_dom"/>
</dbReference>
<dbReference type="AlphaFoldDB" id="A0A286IB55"/>
<dbReference type="Pfam" id="PF00583">
    <property type="entry name" value="Acetyltransf_1"/>
    <property type="match status" value="1"/>
</dbReference>
<evidence type="ECO:0000313" key="2">
    <source>
        <dbReference type="EMBL" id="SOE17302.1"/>
    </source>
</evidence>
<evidence type="ECO:0000259" key="1">
    <source>
        <dbReference type="PROSITE" id="PS51186"/>
    </source>
</evidence>